<dbReference type="AlphaFoldDB" id="A0A061RC60"/>
<feature type="non-terminal residue" evidence="1">
    <location>
        <position position="68"/>
    </location>
</feature>
<proteinExistence type="predicted"/>
<organism evidence="1">
    <name type="scientific">Tetraselmis sp. GSL018</name>
    <dbReference type="NCBI Taxonomy" id="582737"/>
    <lineage>
        <taxon>Eukaryota</taxon>
        <taxon>Viridiplantae</taxon>
        <taxon>Chlorophyta</taxon>
        <taxon>core chlorophytes</taxon>
        <taxon>Chlorodendrophyceae</taxon>
        <taxon>Chlorodendrales</taxon>
        <taxon>Chlorodendraceae</taxon>
        <taxon>Tetraselmis</taxon>
    </lineage>
</organism>
<sequence length="68" mass="8290">LVWVISLKFPYFCSPKLILSSLNKKIRVVCCELFSARSYFFRDFKTFVDRVLFFPLTQVLSWEHRIFY</sequence>
<accession>A0A061RC60</accession>
<dbReference type="EMBL" id="GBEZ01015639">
    <property type="protein sequence ID" value="JAC70542.1"/>
    <property type="molecule type" value="Transcribed_RNA"/>
</dbReference>
<gene>
    <name evidence="1" type="ORF">TSPGSL018_3914</name>
</gene>
<evidence type="ECO:0000313" key="1">
    <source>
        <dbReference type="EMBL" id="JAC70542.1"/>
    </source>
</evidence>
<name>A0A061RC60_9CHLO</name>
<feature type="non-terminal residue" evidence="1">
    <location>
        <position position="1"/>
    </location>
</feature>
<reference evidence="1" key="1">
    <citation type="submission" date="2014-05" db="EMBL/GenBank/DDBJ databases">
        <title>The transcriptome of the halophilic microalga Tetraselmis sp. GSL018 isolated from the Great Salt Lake, Utah.</title>
        <authorList>
            <person name="Jinkerson R.E."/>
            <person name="D'Adamo S."/>
            <person name="Posewitz M.C."/>
        </authorList>
    </citation>
    <scope>NUCLEOTIDE SEQUENCE</scope>
    <source>
        <strain evidence="1">GSL018</strain>
    </source>
</reference>
<protein>
    <submittedName>
        <fullName evidence="1">Uncharacterized protein</fullName>
    </submittedName>
</protein>